<dbReference type="Proteomes" id="UP001305498">
    <property type="component" value="Chromosome"/>
</dbReference>
<dbReference type="PROSITE" id="PS51384">
    <property type="entry name" value="FAD_FR"/>
    <property type="match status" value="1"/>
</dbReference>
<dbReference type="PANTHER" id="PTHR30157:SF0">
    <property type="entry name" value="NADPH-DEPENDENT FERRIC-CHELATE REDUCTASE"/>
    <property type="match status" value="1"/>
</dbReference>
<feature type="domain" description="FAD-binding FR-type" evidence="1">
    <location>
        <begin position="13"/>
        <end position="159"/>
    </location>
</feature>
<dbReference type="EMBL" id="CP118157">
    <property type="protein sequence ID" value="WOF22679.1"/>
    <property type="molecule type" value="Genomic_DNA"/>
</dbReference>
<gene>
    <name evidence="2" type="ORF">N8K70_14980</name>
</gene>
<dbReference type="Pfam" id="PF08021">
    <property type="entry name" value="FAD_binding_9"/>
    <property type="match status" value="1"/>
</dbReference>
<dbReference type="KEGG" id="mbet:N8K70_14980"/>
<dbReference type="GO" id="GO:0016491">
    <property type="term" value="F:oxidoreductase activity"/>
    <property type="evidence" value="ECO:0007669"/>
    <property type="project" value="InterPro"/>
</dbReference>
<proteinExistence type="predicted"/>
<sequence>MAGAHRRVKSETQDLLRLTVQRTERLSPHWLRVTLGGGDVDRFRPMGFDQWFRLFLPVRGEAGLERVPPKANRMLGYLKFLRIPEGMRPAMRNYTVRAHRPADGSRGAEIDVDFVVHSAPDGTMGPAPTWALEVEAGEDVAIIDEGLFFDPGRGTRRVVLVSDETGLPAVAGICASLPSDAAGIAIVEVPSAEDALEFARPDGVEVRWVVRDDARARPGAAALAALDAAALPDGGFHAFAAGEQQLATGARRLLVNERGVAKTDVDFCGYWRLGATG</sequence>
<dbReference type="InterPro" id="IPR039261">
    <property type="entry name" value="FNR_nucleotide-bd"/>
</dbReference>
<keyword evidence="3" id="KW-1185">Reference proteome</keyword>
<dbReference type="PANTHER" id="PTHR30157">
    <property type="entry name" value="FERRIC REDUCTASE, NADPH-DEPENDENT"/>
    <property type="match status" value="1"/>
</dbReference>
<accession>A0AA97I5D1</accession>
<evidence type="ECO:0000259" key="1">
    <source>
        <dbReference type="PROSITE" id="PS51384"/>
    </source>
</evidence>
<dbReference type="CDD" id="cd06193">
    <property type="entry name" value="siderophore_interacting"/>
    <property type="match status" value="1"/>
</dbReference>
<dbReference type="RefSeq" id="WP_317139150.1">
    <property type="nucleotide sequence ID" value="NZ_CP118157.1"/>
</dbReference>
<dbReference type="InterPro" id="IPR017927">
    <property type="entry name" value="FAD-bd_FR_type"/>
</dbReference>
<organism evidence="2 3">
    <name type="scientific">Microbacterium betulae</name>
    <dbReference type="NCBI Taxonomy" id="2981139"/>
    <lineage>
        <taxon>Bacteria</taxon>
        <taxon>Bacillati</taxon>
        <taxon>Actinomycetota</taxon>
        <taxon>Actinomycetes</taxon>
        <taxon>Micrococcales</taxon>
        <taxon>Microbacteriaceae</taxon>
        <taxon>Microbacterium</taxon>
    </lineage>
</organism>
<dbReference type="Gene3D" id="3.40.50.80">
    <property type="entry name" value="Nucleotide-binding domain of ferredoxin-NADP reductase (FNR) module"/>
    <property type="match status" value="1"/>
</dbReference>
<evidence type="ECO:0000313" key="2">
    <source>
        <dbReference type="EMBL" id="WOF22679.1"/>
    </source>
</evidence>
<evidence type="ECO:0000313" key="3">
    <source>
        <dbReference type="Proteomes" id="UP001305498"/>
    </source>
</evidence>
<dbReference type="InterPro" id="IPR039374">
    <property type="entry name" value="SIP_fam"/>
</dbReference>
<reference evidence="2 3" key="1">
    <citation type="submission" date="2023-02" db="EMBL/GenBank/DDBJ databases">
        <title>Microbacterium betulae sp. nov., isolated from birch wood.</title>
        <authorList>
            <person name="Pasciak M."/>
            <person name="Pawlik K.J."/>
            <person name="Martynowski D."/>
            <person name="Laczmanski L."/>
            <person name="Ciekot J."/>
            <person name="Szponar B."/>
            <person name="Wojcik-Fatla A."/>
            <person name="Mackiewicz B."/>
            <person name="Farian E."/>
            <person name="Cholewa G."/>
            <person name="Cholewa A."/>
            <person name="Dutkiewicz J."/>
        </authorList>
    </citation>
    <scope>NUCLEOTIDE SEQUENCE [LARGE SCALE GENOMIC DNA]</scope>
    <source>
        <strain evidence="2 3">AB</strain>
    </source>
</reference>
<dbReference type="InterPro" id="IPR013113">
    <property type="entry name" value="SIP_FAD-bd"/>
</dbReference>
<name>A0AA97I5D1_9MICO</name>
<dbReference type="InterPro" id="IPR007037">
    <property type="entry name" value="SIP_rossman_dom"/>
</dbReference>
<protein>
    <submittedName>
        <fullName evidence="2">Siderophore-interacting protein</fullName>
    </submittedName>
</protein>
<dbReference type="Pfam" id="PF04954">
    <property type="entry name" value="SIP"/>
    <property type="match status" value="1"/>
</dbReference>
<dbReference type="Gene3D" id="2.40.30.10">
    <property type="entry name" value="Translation factors"/>
    <property type="match status" value="1"/>
</dbReference>
<dbReference type="AlphaFoldDB" id="A0AA97I5D1"/>